<sequence length="81" mass="9523">MSRIIIYTQNDCPPCAFIKNYLSDQQVDFEERNIQNAAFRQQMIEHDAFATPFLLIDDEPMYQIDLDQINQKLGLSTHKND</sequence>
<dbReference type="Proteomes" id="UP001197626">
    <property type="component" value="Chromosome"/>
</dbReference>
<dbReference type="EMBL" id="CP086654">
    <property type="protein sequence ID" value="UEX89474.1"/>
    <property type="molecule type" value="Genomic_DNA"/>
</dbReference>
<gene>
    <name evidence="2" type="ORF">LN051_07775</name>
</gene>
<organism evidence="2 3">
    <name type="scientific">Staphylococcus ratti</name>
    <dbReference type="NCBI Taxonomy" id="2892440"/>
    <lineage>
        <taxon>Bacteria</taxon>
        <taxon>Bacillati</taxon>
        <taxon>Bacillota</taxon>
        <taxon>Bacilli</taxon>
        <taxon>Bacillales</taxon>
        <taxon>Staphylococcaceae</taxon>
        <taxon>Staphylococcus</taxon>
    </lineage>
</organism>
<dbReference type="PROSITE" id="PS51354">
    <property type="entry name" value="GLUTAREDOXIN_2"/>
    <property type="match status" value="1"/>
</dbReference>
<accession>A0ABY3PB14</accession>
<protein>
    <submittedName>
        <fullName evidence="2">Glutaredoxin family protein</fullName>
    </submittedName>
</protein>
<dbReference type="Pfam" id="PF00462">
    <property type="entry name" value="Glutaredoxin"/>
    <property type="match status" value="1"/>
</dbReference>
<dbReference type="RefSeq" id="WP_229291977.1">
    <property type="nucleotide sequence ID" value="NZ_CP086654.1"/>
</dbReference>
<name>A0ABY3PB14_9STAP</name>
<dbReference type="InterPro" id="IPR002109">
    <property type="entry name" value="Glutaredoxin"/>
</dbReference>
<keyword evidence="3" id="KW-1185">Reference proteome</keyword>
<evidence type="ECO:0000313" key="3">
    <source>
        <dbReference type="Proteomes" id="UP001197626"/>
    </source>
</evidence>
<dbReference type="SUPFAM" id="SSF52833">
    <property type="entry name" value="Thioredoxin-like"/>
    <property type="match status" value="1"/>
</dbReference>
<reference evidence="2 3" key="1">
    <citation type="journal article" date="2022" name="Pathogens">
        <title>Staphylococcus ratti sp. nov. Isolated from a Lab Rat.</title>
        <authorList>
            <person name="Kovarovic V."/>
            <person name="Sedlacek I."/>
            <person name="Petras P."/>
            <person name="Kralova S."/>
            <person name="Maslanova I."/>
            <person name="Svec P."/>
            <person name="Neumann-Schaal M."/>
            <person name="Botka T."/>
            <person name="Gelbicova T."/>
            <person name="Stankova E."/>
            <person name="Doskar J."/>
            <person name="Pantucek R."/>
        </authorList>
    </citation>
    <scope>NUCLEOTIDE SEQUENCE [LARGE SCALE GENOMIC DNA]</scope>
    <source>
        <strain evidence="2 3">CCM 9025</strain>
    </source>
</reference>
<proteinExistence type="predicted"/>
<evidence type="ECO:0000259" key="1">
    <source>
        <dbReference type="Pfam" id="PF00462"/>
    </source>
</evidence>
<dbReference type="InterPro" id="IPR036249">
    <property type="entry name" value="Thioredoxin-like_sf"/>
</dbReference>
<evidence type="ECO:0000313" key="2">
    <source>
        <dbReference type="EMBL" id="UEX89474.1"/>
    </source>
</evidence>
<dbReference type="CDD" id="cd02976">
    <property type="entry name" value="NrdH"/>
    <property type="match status" value="1"/>
</dbReference>
<feature type="domain" description="Glutaredoxin" evidence="1">
    <location>
        <begin position="4"/>
        <end position="59"/>
    </location>
</feature>
<dbReference type="Gene3D" id="3.40.30.10">
    <property type="entry name" value="Glutaredoxin"/>
    <property type="match status" value="1"/>
</dbReference>